<sequence length="722" mass="79011">MELFPLKLSELAGAAAARLDVLTLEGELPALPVTALYDLLPHLSLFYLDRLQGALQQQGVSLEPKWKQLCQELVGKQVGCRGSVATQHKHPHDEGETTWHERFMGLLFRVALGGLESAVSRKHLVLPFTSDTRFCALEMCAPHVRRLAVAHPLDAFCSLLQPSRGPVLSTLARTLTSLTFKHLGFDCCPTREQLGAVVQSLSSLREVSFERCLTLRAELLDCVLSACVASERAGKHDEAEAVEEAGNAKRVRRDTSTPMVTHSDATAGDVDNETELLYSDLSPEEHCSDDNNSSEDLFDLSLTEGPRMCCCRKTVMPVSVATVLECLGIEAVDPEGSCDFYAGGRGPGWDSPFYSPARTAAPTGPYRAPCPPLTVTVLRLVGMPLSVQCVAYLEDALSRWICLEKLVLIDTELENRLLCVLHALRRLSRLPATRFSHLDLRDDALAVPMLTVAGCVLSSFPRLRSLLLATVLPVVSPGVPLQGCRLRGALPPCQLRELSLCSCSREVNLGRLLELLEATRGSLRCVSLRGRTLAHRDDLATVLHSLAAPGNRLDSLRLEDMGTRLDLDTLAEAVRATRVGELALRHCPPSFEANAPRWDALVLALRQNANLRRLVLARNRLGREGLRALASLFSEGAACHVTHLDVSFNCLPPDSLLEFALALGGEGSAPRRLEVLDITGNRLLREPAVARRALMMLRSCVDHVLHDDWDTTHAFADHVSVM</sequence>
<dbReference type="Proteomes" id="UP001318040">
    <property type="component" value="Chromosome 35"/>
</dbReference>
<keyword evidence="5" id="KW-0833">Ubl conjugation pathway</keyword>
<dbReference type="AlphaFoldDB" id="A0AAJ7TS55"/>
<dbReference type="CTD" id="10489"/>
<reference evidence="8 9" key="1">
    <citation type="submission" date="2025-04" db="UniProtKB">
        <authorList>
            <consortium name="RefSeq"/>
        </authorList>
    </citation>
    <scope>IDENTIFICATION</scope>
    <source>
        <tissue evidence="8 9">Sperm</tissue>
    </source>
</reference>
<evidence type="ECO:0000256" key="5">
    <source>
        <dbReference type="ARBA" id="ARBA00022786"/>
    </source>
</evidence>
<evidence type="ECO:0000256" key="4">
    <source>
        <dbReference type="ARBA" id="ARBA00022737"/>
    </source>
</evidence>
<evidence type="ECO:0000256" key="6">
    <source>
        <dbReference type="SAM" id="MobiDB-lite"/>
    </source>
</evidence>
<protein>
    <recommendedName>
        <fullName evidence="1">Leucine-rich repeat-containing protein 41</fullName>
    </recommendedName>
</protein>
<keyword evidence="7" id="KW-1185">Reference proteome</keyword>
<feature type="region of interest" description="Disordered" evidence="6">
    <location>
        <begin position="238"/>
        <end position="266"/>
    </location>
</feature>
<organism evidence="7 8">
    <name type="scientific">Petromyzon marinus</name>
    <name type="common">Sea lamprey</name>
    <dbReference type="NCBI Taxonomy" id="7757"/>
    <lineage>
        <taxon>Eukaryota</taxon>
        <taxon>Metazoa</taxon>
        <taxon>Chordata</taxon>
        <taxon>Craniata</taxon>
        <taxon>Vertebrata</taxon>
        <taxon>Cyclostomata</taxon>
        <taxon>Hyperoartia</taxon>
        <taxon>Petromyzontiformes</taxon>
        <taxon>Petromyzontidae</taxon>
        <taxon>Petromyzon</taxon>
    </lineage>
</organism>
<dbReference type="InterPro" id="IPR032675">
    <property type="entry name" value="LRR_dom_sf"/>
</dbReference>
<dbReference type="PANTHER" id="PTHR15354:SF1">
    <property type="entry name" value="LEUCINE-RICH REPEAT-CONTAINING PROTEIN 41"/>
    <property type="match status" value="1"/>
</dbReference>
<gene>
    <name evidence="8 9" type="primary">LRRC41</name>
</gene>
<dbReference type="PANTHER" id="PTHR15354">
    <property type="entry name" value="MUF1"/>
    <property type="match status" value="1"/>
</dbReference>
<name>A0AAJ7TS55_PETMA</name>
<dbReference type="KEGG" id="pmrn:116948885"/>
<dbReference type="InterPro" id="IPR026137">
    <property type="entry name" value="Leu_rpt_41"/>
</dbReference>
<keyword evidence="2" id="KW-0597">Phosphoprotein</keyword>
<dbReference type="Pfam" id="PF13516">
    <property type="entry name" value="LRR_6"/>
    <property type="match status" value="2"/>
</dbReference>
<dbReference type="SUPFAM" id="SSF52047">
    <property type="entry name" value="RNI-like"/>
    <property type="match status" value="1"/>
</dbReference>
<keyword evidence="4" id="KW-0677">Repeat</keyword>
<dbReference type="Gene3D" id="3.80.10.10">
    <property type="entry name" value="Ribonuclease Inhibitor"/>
    <property type="match status" value="1"/>
</dbReference>
<evidence type="ECO:0000313" key="9">
    <source>
        <dbReference type="RefSeq" id="XP_032821987.1"/>
    </source>
</evidence>
<accession>A0AAJ7TS55</accession>
<evidence type="ECO:0000256" key="2">
    <source>
        <dbReference type="ARBA" id="ARBA00022553"/>
    </source>
</evidence>
<proteinExistence type="predicted"/>
<evidence type="ECO:0000313" key="7">
    <source>
        <dbReference type="Proteomes" id="UP001318040"/>
    </source>
</evidence>
<dbReference type="InterPro" id="IPR001611">
    <property type="entry name" value="Leu-rich_rpt"/>
</dbReference>
<keyword evidence="3" id="KW-0433">Leucine-rich repeat</keyword>
<dbReference type="RefSeq" id="XP_032821987.1">
    <property type="nucleotide sequence ID" value="XM_032966096.1"/>
</dbReference>
<evidence type="ECO:0000256" key="3">
    <source>
        <dbReference type="ARBA" id="ARBA00022614"/>
    </source>
</evidence>
<evidence type="ECO:0000313" key="8">
    <source>
        <dbReference type="RefSeq" id="XP_032821986.1"/>
    </source>
</evidence>
<dbReference type="RefSeq" id="XP_032821986.1">
    <property type="nucleotide sequence ID" value="XM_032966095.1"/>
</dbReference>
<evidence type="ECO:0000256" key="1">
    <source>
        <dbReference type="ARBA" id="ARBA00014201"/>
    </source>
</evidence>